<dbReference type="PROSITE" id="PS50067">
    <property type="entry name" value="KINESIN_MOTOR_2"/>
    <property type="match status" value="1"/>
</dbReference>
<dbReference type="Proteomes" id="UP000298663">
    <property type="component" value="Unassembled WGS sequence"/>
</dbReference>
<evidence type="ECO:0000256" key="7">
    <source>
        <dbReference type="ARBA" id="ARBA00023212"/>
    </source>
</evidence>
<dbReference type="PROSITE" id="PS00411">
    <property type="entry name" value="KINESIN_MOTOR_1"/>
    <property type="match status" value="1"/>
</dbReference>
<dbReference type="GO" id="GO:0003777">
    <property type="term" value="F:microtubule motor activity"/>
    <property type="evidence" value="ECO:0007669"/>
    <property type="project" value="InterPro"/>
</dbReference>
<dbReference type="PRINTS" id="PR00380">
    <property type="entry name" value="KINESINHEAVY"/>
</dbReference>
<evidence type="ECO:0000256" key="1">
    <source>
        <dbReference type="ARBA" id="ARBA00004245"/>
    </source>
</evidence>
<name>A0A4U5PBT3_STECR</name>
<evidence type="ECO:0000256" key="4">
    <source>
        <dbReference type="ARBA" id="ARBA00022840"/>
    </source>
</evidence>
<sequence>MEGVFGDYAMRGVIPRIVDDLFSMIAERKAANASLDFHVKVSCFEIYNEKIRDLLEPTKTNLPIHEDARRIPYVRGATEKCVASPTELFRAVEKGKSNRQVGETNMNLHSSRSHSVVMIQVDQVDRQDVKKKTGKMYLVDLAGSERLKKTGAMGQAVVEAKSINGSLSALGNVISALSEKKKTHVPYRDSKLTRLLQGSLGGNSRTAIIICASPARSNESETLSTLMFGERAKTVKNDVSINEEHSSDICCDKCKAGVDLNEINGKVQTLLRTFIQQERNFYTNLIQRLAAQDGEGII</sequence>
<dbReference type="GO" id="GO:0007018">
    <property type="term" value="P:microtubule-based movement"/>
    <property type="evidence" value="ECO:0007669"/>
    <property type="project" value="InterPro"/>
</dbReference>
<gene>
    <name evidence="11" type="ORF">L596_008132</name>
</gene>
<reference evidence="11 12" key="2">
    <citation type="journal article" date="2019" name="G3 (Bethesda)">
        <title>Hybrid Assembly of the Genome of the Entomopathogenic Nematode Steinernema carpocapsae Identifies the X-Chromosome.</title>
        <authorList>
            <person name="Serra L."/>
            <person name="Macchietto M."/>
            <person name="Macias-Munoz A."/>
            <person name="McGill C.J."/>
            <person name="Rodriguez I.M."/>
            <person name="Rodriguez B."/>
            <person name="Murad R."/>
            <person name="Mortazavi A."/>
        </authorList>
    </citation>
    <scope>NUCLEOTIDE SEQUENCE [LARGE SCALE GENOMIC DNA]</scope>
    <source>
        <strain evidence="11 12">ALL</strain>
    </source>
</reference>
<evidence type="ECO:0000313" key="11">
    <source>
        <dbReference type="EMBL" id="TKR93726.1"/>
    </source>
</evidence>
<dbReference type="InterPro" id="IPR036961">
    <property type="entry name" value="Kinesin_motor_dom_sf"/>
</dbReference>
<accession>A0A4U5PBT3</accession>
<proteinExistence type="inferred from homology"/>
<evidence type="ECO:0000256" key="5">
    <source>
        <dbReference type="ARBA" id="ARBA00023054"/>
    </source>
</evidence>
<dbReference type="AlphaFoldDB" id="A0A4U5PBT3"/>
<comment type="similarity">
    <text evidence="8 9">Belongs to the TRAFAC class myosin-kinesin ATPase superfamily. Kinesin family.</text>
</comment>
<dbReference type="OrthoDB" id="3176171at2759"/>
<dbReference type="InterPro" id="IPR027640">
    <property type="entry name" value="Kinesin-like_fam"/>
</dbReference>
<evidence type="ECO:0000313" key="12">
    <source>
        <dbReference type="Proteomes" id="UP000298663"/>
    </source>
</evidence>
<dbReference type="SUPFAM" id="SSF52540">
    <property type="entry name" value="P-loop containing nucleoside triphosphate hydrolases"/>
    <property type="match status" value="1"/>
</dbReference>
<keyword evidence="12" id="KW-1185">Reference proteome</keyword>
<protein>
    <recommendedName>
        <fullName evidence="9">Kinesin-like protein</fullName>
    </recommendedName>
</protein>
<reference evidence="11 12" key="1">
    <citation type="journal article" date="2015" name="Genome Biol.">
        <title>Comparative genomics of Steinernema reveals deeply conserved gene regulatory networks.</title>
        <authorList>
            <person name="Dillman A.R."/>
            <person name="Macchietto M."/>
            <person name="Porter C.F."/>
            <person name="Rogers A."/>
            <person name="Williams B."/>
            <person name="Antoshechkin I."/>
            <person name="Lee M.M."/>
            <person name="Goodwin Z."/>
            <person name="Lu X."/>
            <person name="Lewis E.E."/>
            <person name="Goodrich-Blair H."/>
            <person name="Stock S.P."/>
            <person name="Adams B.J."/>
            <person name="Sternberg P.W."/>
            <person name="Mortazavi A."/>
        </authorList>
    </citation>
    <scope>NUCLEOTIDE SEQUENCE [LARGE SCALE GENOMIC DNA]</scope>
    <source>
        <strain evidence="11 12">ALL</strain>
    </source>
</reference>
<dbReference type="GO" id="GO:0005874">
    <property type="term" value="C:microtubule"/>
    <property type="evidence" value="ECO:0007669"/>
    <property type="project" value="UniProtKB-KW"/>
</dbReference>
<keyword evidence="6 9" id="KW-0505">Motor protein</keyword>
<comment type="caution">
    <text evidence="11">The sequence shown here is derived from an EMBL/GenBank/DDBJ whole genome shotgun (WGS) entry which is preliminary data.</text>
</comment>
<keyword evidence="7" id="KW-0963">Cytoplasm</keyword>
<dbReference type="GO" id="GO:0005524">
    <property type="term" value="F:ATP binding"/>
    <property type="evidence" value="ECO:0007669"/>
    <property type="project" value="UniProtKB-KW"/>
</dbReference>
<keyword evidence="7" id="KW-0206">Cytoskeleton</keyword>
<dbReference type="Gene3D" id="3.40.850.10">
    <property type="entry name" value="Kinesin motor domain"/>
    <property type="match status" value="1"/>
</dbReference>
<dbReference type="EMBL" id="AZBU02000002">
    <property type="protein sequence ID" value="TKR93726.1"/>
    <property type="molecule type" value="Genomic_DNA"/>
</dbReference>
<dbReference type="STRING" id="34508.A0A4U5PBT3"/>
<comment type="subcellular location">
    <subcellularLocation>
        <location evidence="1">Cytoplasm</location>
        <location evidence="1">Cytoskeleton</location>
    </subcellularLocation>
</comment>
<dbReference type="GO" id="GO:0008017">
    <property type="term" value="F:microtubule binding"/>
    <property type="evidence" value="ECO:0007669"/>
    <property type="project" value="InterPro"/>
</dbReference>
<comment type="caution">
    <text evidence="8">Lacks conserved residue(s) required for the propagation of feature annotation.</text>
</comment>
<evidence type="ECO:0000256" key="2">
    <source>
        <dbReference type="ARBA" id="ARBA00022701"/>
    </source>
</evidence>
<evidence type="ECO:0000256" key="6">
    <source>
        <dbReference type="ARBA" id="ARBA00023175"/>
    </source>
</evidence>
<feature type="domain" description="Kinesin motor" evidence="10">
    <location>
        <begin position="1"/>
        <end position="235"/>
    </location>
</feature>
<dbReference type="InterPro" id="IPR001752">
    <property type="entry name" value="Kinesin_motor_dom"/>
</dbReference>
<evidence type="ECO:0000256" key="3">
    <source>
        <dbReference type="ARBA" id="ARBA00022741"/>
    </source>
</evidence>
<evidence type="ECO:0000259" key="10">
    <source>
        <dbReference type="PROSITE" id="PS50067"/>
    </source>
</evidence>
<evidence type="ECO:0000256" key="8">
    <source>
        <dbReference type="PROSITE-ProRule" id="PRU00283"/>
    </source>
</evidence>
<dbReference type="Pfam" id="PF00225">
    <property type="entry name" value="Kinesin"/>
    <property type="match status" value="1"/>
</dbReference>
<keyword evidence="3 9" id="KW-0547">Nucleotide-binding</keyword>
<dbReference type="SMART" id="SM00129">
    <property type="entry name" value="KISc"/>
    <property type="match status" value="1"/>
</dbReference>
<dbReference type="InterPro" id="IPR019821">
    <property type="entry name" value="Kinesin_motor_CS"/>
</dbReference>
<keyword evidence="4 9" id="KW-0067">ATP-binding</keyword>
<dbReference type="PANTHER" id="PTHR47968:SF36">
    <property type="entry name" value="KINESIN HEAVY CHAIN ISOFORM X1"/>
    <property type="match status" value="1"/>
</dbReference>
<keyword evidence="2 9" id="KW-0493">Microtubule</keyword>
<organism evidence="11 12">
    <name type="scientific">Steinernema carpocapsae</name>
    <name type="common">Entomopathogenic nematode</name>
    <dbReference type="NCBI Taxonomy" id="34508"/>
    <lineage>
        <taxon>Eukaryota</taxon>
        <taxon>Metazoa</taxon>
        <taxon>Ecdysozoa</taxon>
        <taxon>Nematoda</taxon>
        <taxon>Chromadorea</taxon>
        <taxon>Rhabditida</taxon>
        <taxon>Tylenchina</taxon>
        <taxon>Panagrolaimomorpha</taxon>
        <taxon>Strongyloidoidea</taxon>
        <taxon>Steinernematidae</taxon>
        <taxon>Steinernema</taxon>
    </lineage>
</organism>
<dbReference type="InterPro" id="IPR027417">
    <property type="entry name" value="P-loop_NTPase"/>
</dbReference>
<evidence type="ECO:0000256" key="9">
    <source>
        <dbReference type="RuleBase" id="RU000394"/>
    </source>
</evidence>
<dbReference type="PANTHER" id="PTHR47968">
    <property type="entry name" value="CENTROMERE PROTEIN E"/>
    <property type="match status" value="1"/>
</dbReference>
<keyword evidence="5" id="KW-0175">Coiled coil</keyword>